<dbReference type="PANTHER" id="PTHR30176">
    <property type="entry name" value="FERREDOXIN-TYPE PROTEIN NAPH"/>
    <property type="match status" value="1"/>
</dbReference>
<proteinExistence type="predicted"/>
<evidence type="ECO:0000313" key="11">
    <source>
        <dbReference type="Proteomes" id="UP000015559"/>
    </source>
</evidence>
<sequence>MANKYWESVRVMLGGAPRKSQPGEYTEEAKTIHFYKKSEKLDFDALRIEAHEHQKKGVWLRRRWITLLVINLLFTVSFWLDIQILEGALTASRFLGFHLIDLNSALQVMLAHKHIIVNLFIGTGTVFVLWLLVGGRTFCSWACPYHFLAENAERLHVYLVQKKKISDHTFHRGVRTVFWVLFALMAIITGYTVFETISPVGILSRALIYGPGLALGWVVLLLLFEVFYSRRAWCRYVCPIGLTYGMVGVFSPLHVTYKLANCHHEGECKKVCEVPHVLDCVIKGRAPTAQLDIGADCTRCGMCIDVCPSGALTFEIKGLRRIM</sequence>
<keyword evidence="6" id="KW-0408">Iron</keyword>
<evidence type="ECO:0000313" key="10">
    <source>
        <dbReference type="EMBL" id="BAN34204.1"/>
    </source>
</evidence>
<dbReference type="InterPro" id="IPR011886">
    <property type="entry name" value="NapH_MauN"/>
</dbReference>
<keyword evidence="5" id="KW-0249">Electron transport</keyword>
<dbReference type="SUPFAM" id="SSF54862">
    <property type="entry name" value="4Fe-4S ferredoxins"/>
    <property type="match status" value="1"/>
</dbReference>
<evidence type="ECO:0000256" key="8">
    <source>
        <dbReference type="SAM" id="Phobius"/>
    </source>
</evidence>
<keyword evidence="3" id="KW-0479">Metal-binding</keyword>
<dbReference type="EMBL" id="AP013066">
    <property type="protein sequence ID" value="BAN34204.1"/>
    <property type="molecule type" value="Genomic_DNA"/>
</dbReference>
<name>S6AI52_SULDS</name>
<dbReference type="eggNOG" id="COG0348">
    <property type="taxonomic scope" value="Bacteria"/>
</dbReference>
<keyword evidence="1" id="KW-0813">Transport</keyword>
<dbReference type="RefSeq" id="WP_009206851.1">
    <property type="nucleotide sequence ID" value="NC_022357.1"/>
</dbReference>
<dbReference type="GO" id="GO:0046872">
    <property type="term" value="F:metal ion binding"/>
    <property type="evidence" value="ECO:0007669"/>
    <property type="project" value="UniProtKB-KW"/>
</dbReference>
<keyword evidence="8" id="KW-0812">Transmembrane</keyword>
<dbReference type="Proteomes" id="UP000015559">
    <property type="component" value="Chromosome"/>
</dbReference>
<gene>
    <name evidence="10" type="primary">napH</name>
    <name evidence="10" type="ORF">SCD_n00355</name>
</gene>
<feature type="transmembrane region" description="Helical" evidence="8">
    <location>
        <begin position="115"/>
        <end position="133"/>
    </location>
</feature>
<dbReference type="AlphaFoldDB" id="S6AI52"/>
<protein>
    <submittedName>
        <fullName evidence="10">Ferredoxin-type protein, NapH/MauN family</fullName>
    </submittedName>
</protein>
<dbReference type="PANTHER" id="PTHR30176:SF3">
    <property type="entry name" value="FERREDOXIN-TYPE PROTEIN NAPH"/>
    <property type="match status" value="1"/>
</dbReference>
<dbReference type="STRING" id="1163617.SCD_n00355"/>
<feature type="transmembrane region" description="Helical" evidence="8">
    <location>
        <begin position="206"/>
        <end position="224"/>
    </location>
</feature>
<keyword evidence="11" id="KW-1185">Reference proteome</keyword>
<feature type="transmembrane region" description="Helical" evidence="8">
    <location>
        <begin position="64"/>
        <end position="85"/>
    </location>
</feature>
<evidence type="ECO:0000256" key="5">
    <source>
        <dbReference type="ARBA" id="ARBA00022982"/>
    </source>
</evidence>
<dbReference type="InterPro" id="IPR017900">
    <property type="entry name" value="4Fe4S_Fe_S_CS"/>
</dbReference>
<feature type="transmembrane region" description="Helical" evidence="8">
    <location>
        <begin position="173"/>
        <end position="194"/>
    </location>
</feature>
<accession>S6AI52</accession>
<dbReference type="Pfam" id="PF00037">
    <property type="entry name" value="Fer4"/>
    <property type="match status" value="1"/>
</dbReference>
<keyword evidence="8" id="KW-1133">Transmembrane helix</keyword>
<evidence type="ECO:0000256" key="1">
    <source>
        <dbReference type="ARBA" id="ARBA00022448"/>
    </source>
</evidence>
<evidence type="ECO:0000256" key="2">
    <source>
        <dbReference type="ARBA" id="ARBA00022485"/>
    </source>
</evidence>
<evidence type="ECO:0000256" key="6">
    <source>
        <dbReference type="ARBA" id="ARBA00023004"/>
    </source>
</evidence>
<evidence type="ECO:0000256" key="4">
    <source>
        <dbReference type="ARBA" id="ARBA00022737"/>
    </source>
</evidence>
<evidence type="ECO:0000259" key="9">
    <source>
        <dbReference type="PROSITE" id="PS51379"/>
    </source>
</evidence>
<evidence type="ECO:0000256" key="7">
    <source>
        <dbReference type="ARBA" id="ARBA00023014"/>
    </source>
</evidence>
<dbReference type="PROSITE" id="PS51379">
    <property type="entry name" value="4FE4S_FER_2"/>
    <property type="match status" value="1"/>
</dbReference>
<keyword evidence="4" id="KW-0677">Repeat</keyword>
<dbReference type="Pfam" id="PF12801">
    <property type="entry name" value="Fer4_5"/>
    <property type="match status" value="2"/>
</dbReference>
<dbReference type="KEGG" id="sdr:SCD_n00355"/>
<dbReference type="InterPro" id="IPR017896">
    <property type="entry name" value="4Fe4S_Fe-S-bd"/>
</dbReference>
<dbReference type="GO" id="GO:0051539">
    <property type="term" value="F:4 iron, 4 sulfur cluster binding"/>
    <property type="evidence" value="ECO:0007669"/>
    <property type="project" value="UniProtKB-KW"/>
</dbReference>
<keyword evidence="7" id="KW-0411">Iron-sulfur</keyword>
<evidence type="ECO:0000256" key="3">
    <source>
        <dbReference type="ARBA" id="ARBA00022723"/>
    </source>
</evidence>
<reference evidence="10 11" key="1">
    <citation type="journal article" date="2012" name="Appl. Environ. Microbiol.">
        <title>Draft genome sequence of a psychrotolerant sulfur-oxidizing bacterium, Sulfuricella denitrificans skB26, and proteomic insights into cold adaptation.</title>
        <authorList>
            <person name="Watanabe T."/>
            <person name="Kojima H."/>
            <person name="Fukui M."/>
        </authorList>
    </citation>
    <scope>NUCLEOTIDE SEQUENCE [LARGE SCALE GENOMIC DNA]</scope>
    <source>
        <strain evidence="11">skB26</strain>
    </source>
</reference>
<dbReference type="InterPro" id="IPR051684">
    <property type="entry name" value="Electron_Trans/Redox"/>
</dbReference>
<dbReference type="PROSITE" id="PS00198">
    <property type="entry name" value="4FE4S_FER_1"/>
    <property type="match status" value="1"/>
</dbReference>
<dbReference type="GO" id="GO:0005886">
    <property type="term" value="C:plasma membrane"/>
    <property type="evidence" value="ECO:0007669"/>
    <property type="project" value="TreeGrafter"/>
</dbReference>
<keyword evidence="2" id="KW-0004">4Fe-4S</keyword>
<organism evidence="10 11">
    <name type="scientific">Sulfuricella denitrificans (strain DSM 22764 / NBRC 105220 / skB26)</name>
    <dbReference type="NCBI Taxonomy" id="1163617"/>
    <lineage>
        <taxon>Bacteria</taxon>
        <taxon>Pseudomonadati</taxon>
        <taxon>Pseudomonadota</taxon>
        <taxon>Betaproteobacteria</taxon>
        <taxon>Nitrosomonadales</taxon>
        <taxon>Sulfuricellaceae</taxon>
        <taxon>Sulfuricella</taxon>
    </lineage>
</organism>
<keyword evidence="8" id="KW-0472">Membrane</keyword>
<feature type="domain" description="4Fe-4S ferredoxin-type" evidence="9">
    <location>
        <begin position="287"/>
        <end position="317"/>
    </location>
</feature>
<dbReference type="HOGENOM" id="CLU_066585_1_0_4"/>
<dbReference type="NCBIfam" id="TIGR02163">
    <property type="entry name" value="napH"/>
    <property type="match status" value="1"/>
</dbReference>